<name>A0A395MB83_9HYPO</name>
<dbReference type="EMBL" id="PXXK01000378">
    <property type="protein sequence ID" value="RFN45080.1"/>
    <property type="molecule type" value="Genomic_DNA"/>
</dbReference>
<keyword evidence="1" id="KW-0732">Signal</keyword>
<feature type="chain" id="PRO_5017331638" description="Apple domain-containing protein" evidence="1">
    <location>
        <begin position="21"/>
        <end position="144"/>
    </location>
</feature>
<accession>A0A395MB83</accession>
<dbReference type="AlphaFoldDB" id="A0A395MB83"/>
<keyword evidence="3" id="KW-1185">Reference proteome</keyword>
<organism evidence="2 3">
    <name type="scientific">Fusarium flagelliforme</name>
    <dbReference type="NCBI Taxonomy" id="2675880"/>
    <lineage>
        <taxon>Eukaryota</taxon>
        <taxon>Fungi</taxon>
        <taxon>Dikarya</taxon>
        <taxon>Ascomycota</taxon>
        <taxon>Pezizomycotina</taxon>
        <taxon>Sordariomycetes</taxon>
        <taxon>Hypocreomycetidae</taxon>
        <taxon>Hypocreales</taxon>
        <taxon>Nectriaceae</taxon>
        <taxon>Fusarium</taxon>
        <taxon>Fusarium incarnatum-equiseti species complex</taxon>
    </lineage>
</organism>
<protein>
    <recommendedName>
        <fullName evidence="4">Apple domain-containing protein</fullName>
    </recommendedName>
</protein>
<sequence>MVQLNILAGSLALFAIGVNAGPCHPSVTTVVTSASPSTTEASTAAAATSAAPETCTVESPQYGSAGGEFEVVCDTVTFNTSPIGTFVLNIPFSECLDHCDATSDCQGVNYVTAPLPYCTIWRSGGSSGESKGVITARRVISPQR</sequence>
<evidence type="ECO:0000313" key="2">
    <source>
        <dbReference type="EMBL" id="RFN45080.1"/>
    </source>
</evidence>
<feature type="signal peptide" evidence="1">
    <location>
        <begin position="1"/>
        <end position="20"/>
    </location>
</feature>
<evidence type="ECO:0008006" key="4">
    <source>
        <dbReference type="Google" id="ProtNLM"/>
    </source>
</evidence>
<gene>
    <name evidence="2" type="ORF">FIE12Z_10698</name>
</gene>
<comment type="caution">
    <text evidence="2">The sequence shown here is derived from an EMBL/GenBank/DDBJ whole genome shotgun (WGS) entry which is preliminary data.</text>
</comment>
<evidence type="ECO:0000313" key="3">
    <source>
        <dbReference type="Proteomes" id="UP000265631"/>
    </source>
</evidence>
<reference evidence="2 3" key="1">
    <citation type="journal article" date="2018" name="PLoS Pathog.">
        <title>Evolution of structural diversity of trichothecenes, a family of toxins produced by plant pathogenic and entomopathogenic fungi.</title>
        <authorList>
            <person name="Proctor R.H."/>
            <person name="McCormick S.P."/>
            <person name="Kim H.S."/>
            <person name="Cardoza R.E."/>
            <person name="Stanley A.M."/>
            <person name="Lindo L."/>
            <person name="Kelly A."/>
            <person name="Brown D.W."/>
            <person name="Lee T."/>
            <person name="Vaughan M.M."/>
            <person name="Alexander N.J."/>
            <person name="Busman M."/>
            <person name="Gutierrez S."/>
        </authorList>
    </citation>
    <scope>NUCLEOTIDE SEQUENCE [LARGE SCALE GENOMIC DNA]</scope>
    <source>
        <strain evidence="2 3">NRRL 13405</strain>
    </source>
</reference>
<dbReference type="Proteomes" id="UP000265631">
    <property type="component" value="Unassembled WGS sequence"/>
</dbReference>
<proteinExistence type="predicted"/>
<evidence type="ECO:0000256" key="1">
    <source>
        <dbReference type="SAM" id="SignalP"/>
    </source>
</evidence>